<protein>
    <submittedName>
        <fullName evidence="4">Meiotically Up-regulated Gene 113 (MUG113) protein</fullName>
    </submittedName>
</protein>
<keyword evidence="1" id="KW-0175">Coiled coil</keyword>
<dbReference type="AlphaFoldDB" id="A0A2A9D1W8"/>
<evidence type="ECO:0000256" key="1">
    <source>
        <dbReference type="SAM" id="Coils"/>
    </source>
</evidence>
<feature type="domain" description="Bacteriophage T5 Orf172 DNA-binding" evidence="3">
    <location>
        <begin position="417"/>
        <end position="500"/>
    </location>
</feature>
<evidence type="ECO:0000256" key="2">
    <source>
        <dbReference type="SAM" id="MobiDB-lite"/>
    </source>
</evidence>
<name>A0A2A9D1W8_9MICO</name>
<comment type="caution">
    <text evidence="4">The sequence shown here is derived from an EMBL/GenBank/DDBJ whole genome shotgun (WGS) entry which is preliminary data.</text>
</comment>
<dbReference type="InterPro" id="IPR025280">
    <property type="entry name" value="SNIPE"/>
</dbReference>
<accession>A0A2A9D1W8</accession>
<feature type="coiled-coil region" evidence="1">
    <location>
        <begin position="109"/>
        <end position="136"/>
    </location>
</feature>
<dbReference type="Pfam" id="PF13250">
    <property type="entry name" value="SNIPE"/>
    <property type="match status" value="1"/>
</dbReference>
<feature type="compositionally biased region" description="Low complexity" evidence="2">
    <location>
        <begin position="82"/>
        <end position="92"/>
    </location>
</feature>
<keyword evidence="5" id="KW-1185">Reference proteome</keyword>
<evidence type="ECO:0000259" key="3">
    <source>
        <dbReference type="SMART" id="SM00974"/>
    </source>
</evidence>
<feature type="compositionally biased region" description="Pro residues" evidence="2">
    <location>
        <begin position="10"/>
        <end position="19"/>
    </location>
</feature>
<gene>
    <name evidence="4" type="ORF">ATL40_2272</name>
</gene>
<sequence>MATWRFNSPPGWPEPPAGWQPPEGWTPPADWPPAPDGWQFWVPAEPHPESDADPQESAPPDADVGVAATPVAETRRSRRAMSAGEPGAAASTAPPPAVSVDGTPASIPVFGARKRARELDAEVRRLRAEVERLGAMESVQIQQEIQALREQRAREHADALRERAEIDIEITRLRSTASAIQAQIVQMEETAILQEVGIYEYAHPLADAAAYKDRLTMIRDRMKEAARKDGGAIEAATGWTVNGSQAEGKRMVAQTSKLMLRAYNAEADHLVRSLRPHRLDASLDRLGKTRETIAKLGKSMSIRISDYYHRLRVEELRLTADYLAKVAEEKEEQRAAREALREQRKVEKEMAAAREKLAKEREHYENARAALLAKGDAEGAARLDEQLADVARAIEDVDYRAANQRAGYVYVISNLGAMGPGMIKIGMTRRLEPMDRVRELGDASVPFGFDVHALFFAEDAVGIEAEMHRRLDDRRVNRVNLRREFFYATPTEALAHLKDLAGEVLTFTELPEALEYHQSQNIVAASAGGQAPTHA</sequence>
<feature type="coiled-coil region" evidence="1">
    <location>
        <begin position="170"/>
        <end position="228"/>
    </location>
</feature>
<dbReference type="Proteomes" id="UP000224915">
    <property type="component" value="Unassembled WGS sequence"/>
</dbReference>
<dbReference type="InterPro" id="IPR018306">
    <property type="entry name" value="Phage_T5_Orf172_DNA-bd"/>
</dbReference>
<proteinExistence type="predicted"/>
<dbReference type="EMBL" id="PDJD01000001">
    <property type="protein sequence ID" value="PFG20664.1"/>
    <property type="molecule type" value="Genomic_DNA"/>
</dbReference>
<feature type="region of interest" description="Disordered" evidence="2">
    <location>
        <begin position="1"/>
        <end position="104"/>
    </location>
</feature>
<evidence type="ECO:0000313" key="4">
    <source>
        <dbReference type="EMBL" id="PFG20664.1"/>
    </source>
</evidence>
<dbReference type="SMART" id="SM00974">
    <property type="entry name" value="T5orf172"/>
    <property type="match status" value="1"/>
</dbReference>
<feature type="coiled-coil region" evidence="1">
    <location>
        <begin position="313"/>
        <end position="374"/>
    </location>
</feature>
<reference evidence="4 5" key="1">
    <citation type="submission" date="2017-10" db="EMBL/GenBank/DDBJ databases">
        <title>Sequencing the genomes of 1000 actinobacteria strains.</title>
        <authorList>
            <person name="Klenk H.-P."/>
        </authorList>
    </citation>
    <scope>NUCLEOTIDE SEQUENCE [LARGE SCALE GENOMIC DNA]</scope>
    <source>
        <strain evidence="4 5">DSM 21801</strain>
    </source>
</reference>
<organism evidence="4 5">
    <name type="scientific">Serinibacter salmoneus</name>
    <dbReference type="NCBI Taxonomy" id="556530"/>
    <lineage>
        <taxon>Bacteria</taxon>
        <taxon>Bacillati</taxon>
        <taxon>Actinomycetota</taxon>
        <taxon>Actinomycetes</taxon>
        <taxon>Micrococcales</taxon>
        <taxon>Beutenbergiaceae</taxon>
        <taxon>Serinibacter</taxon>
    </lineage>
</organism>
<evidence type="ECO:0000313" key="5">
    <source>
        <dbReference type="Proteomes" id="UP000224915"/>
    </source>
</evidence>
<dbReference type="Pfam" id="PF13455">
    <property type="entry name" value="MUG113"/>
    <property type="match status" value="1"/>
</dbReference>